<dbReference type="eggNOG" id="KOG1807">
    <property type="taxonomic scope" value="Eukaryota"/>
</dbReference>
<dbReference type="SUPFAM" id="SSF52540">
    <property type="entry name" value="P-loop containing nucleoside triphosphate hydrolases"/>
    <property type="match status" value="1"/>
</dbReference>
<organism evidence="6">
    <name type="scientific">Gaeumannomyces tritici (strain R3-111a-1)</name>
    <name type="common">Wheat and barley take-all root rot fungus</name>
    <name type="synonym">Gaeumannomyces graminis var. tritici</name>
    <dbReference type="NCBI Taxonomy" id="644352"/>
    <lineage>
        <taxon>Eukaryota</taxon>
        <taxon>Fungi</taxon>
        <taxon>Dikarya</taxon>
        <taxon>Ascomycota</taxon>
        <taxon>Pezizomycotina</taxon>
        <taxon>Sordariomycetes</taxon>
        <taxon>Sordariomycetidae</taxon>
        <taxon>Magnaporthales</taxon>
        <taxon>Magnaporthaceae</taxon>
        <taxon>Gaeumannomyces</taxon>
    </lineage>
</organism>
<dbReference type="PANTHER" id="PTHR10887:SF341">
    <property type="entry name" value="NFX1-TYPE ZINC FINGER-CONTAINING PROTEIN 1"/>
    <property type="match status" value="1"/>
</dbReference>
<dbReference type="InterPro" id="IPR047187">
    <property type="entry name" value="SF1_C_Upf1"/>
</dbReference>
<feature type="region of interest" description="Disordered" evidence="2">
    <location>
        <begin position="489"/>
        <end position="509"/>
    </location>
</feature>
<reference evidence="7" key="5">
    <citation type="submission" date="2018-04" db="UniProtKB">
        <authorList>
            <consortium name="EnsemblFungi"/>
        </authorList>
    </citation>
    <scope>IDENTIFICATION</scope>
    <source>
        <strain evidence="7">R3-111a-1</strain>
    </source>
</reference>
<keyword evidence="8" id="KW-1185">Reference proteome</keyword>
<accession>J3NUQ5</accession>
<feature type="domain" description="DNA2/NAM7 helicase helicase" evidence="3">
    <location>
        <begin position="333"/>
        <end position="456"/>
    </location>
</feature>
<evidence type="ECO:0000259" key="4">
    <source>
        <dbReference type="Pfam" id="PF13087"/>
    </source>
</evidence>
<feature type="domain" description="ZNFX1" evidence="5">
    <location>
        <begin position="129"/>
        <end position="238"/>
    </location>
</feature>
<dbReference type="InterPro" id="IPR027417">
    <property type="entry name" value="P-loop_NTPase"/>
</dbReference>
<dbReference type="HOGENOM" id="CLU_001066_1_0_1"/>
<dbReference type="EMBL" id="GL385396">
    <property type="protein sequence ID" value="EJT79929.1"/>
    <property type="molecule type" value="Genomic_DNA"/>
</dbReference>
<keyword evidence="1" id="KW-0067">ATP-binding</keyword>
<feature type="domain" description="DNA2/NAM7 helicase helicase" evidence="3">
    <location>
        <begin position="658"/>
        <end position="720"/>
    </location>
</feature>
<evidence type="ECO:0000313" key="8">
    <source>
        <dbReference type="Proteomes" id="UP000006039"/>
    </source>
</evidence>
<dbReference type="OrthoDB" id="409395at2759"/>
<evidence type="ECO:0008006" key="9">
    <source>
        <dbReference type="Google" id="ProtNLM"/>
    </source>
</evidence>
<evidence type="ECO:0000259" key="5">
    <source>
        <dbReference type="Pfam" id="PF25396"/>
    </source>
</evidence>
<evidence type="ECO:0000259" key="3">
    <source>
        <dbReference type="Pfam" id="PF13086"/>
    </source>
</evidence>
<feature type="region of interest" description="Disordered" evidence="2">
    <location>
        <begin position="1209"/>
        <end position="1229"/>
    </location>
</feature>
<dbReference type="STRING" id="644352.J3NUQ5"/>
<reference evidence="7" key="4">
    <citation type="journal article" date="2015" name="G3 (Bethesda)">
        <title>Genome sequences of three phytopathogenic species of the Magnaporthaceae family of fungi.</title>
        <authorList>
            <person name="Okagaki L.H."/>
            <person name="Nunes C.C."/>
            <person name="Sailsbery J."/>
            <person name="Clay B."/>
            <person name="Brown D."/>
            <person name="John T."/>
            <person name="Oh Y."/>
            <person name="Young N."/>
            <person name="Fitzgerald M."/>
            <person name="Haas B.J."/>
            <person name="Zeng Q."/>
            <person name="Young S."/>
            <person name="Adiconis X."/>
            <person name="Fan L."/>
            <person name="Levin J.Z."/>
            <person name="Mitchell T.K."/>
            <person name="Okubara P.A."/>
            <person name="Farman M.L."/>
            <person name="Kohn L.M."/>
            <person name="Birren B."/>
            <person name="Ma L.-J."/>
            <person name="Dean R.A."/>
        </authorList>
    </citation>
    <scope>NUCLEOTIDE SEQUENCE</scope>
    <source>
        <strain evidence="7">R3-111a-1</strain>
    </source>
</reference>
<keyword evidence="1" id="KW-0378">Hydrolase</keyword>
<dbReference type="InterPro" id="IPR041679">
    <property type="entry name" value="DNA2/NAM7-like_C"/>
</dbReference>
<dbReference type="VEuPathDB" id="FungiDB:GGTG_05011"/>
<evidence type="ECO:0000313" key="6">
    <source>
        <dbReference type="EMBL" id="EJT79929.1"/>
    </source>
</evidence>
<evidence type="ECO:0000256" key="1">
    <source>
        <dbReference type="ARBA" id="ARBA00022806"/>
    </source>
</evidence>
<dbReference type="GO" id="GO:0031048">
    <property type="term" value="P:regulatory ncRNA-mediated heterochromatin formation"/>
    <property type="evidence" value="ECO:0007669"/>
    <property type="project" value="TreeGrafter"/>
</dbReference>
<sequence>MSMTLAKHGAAAQPKDVSEPPSPPAPLPSAVLILPSASNQQLDPQEIVRQHVSFVPSGPGWQGMPELPTPAEINRSWNDVEALPTDRVDEPWEQKDEYLATKYKILRCEGTESLRHAVSTYKLDPFMFDDKTTCVYTNVYIIGYLMTRIGAFFRVRFSTRRAGVKIKWLQSRRFTPGTILAISTAEDKFQTICKIAVVAQRPYKDGLDQNPPLVDLLWADPNEAVFDPGLELVIVESRTGYYEAARHALTGLQHVANEPTTLDKYIVCGQRKVETPASVRASPVMDLSPIVHAPPQGDPEENYAIALHNAKAPFREVDILGKVPGGLTSVTSMDHSQIMALKDMLTKEIAIVQGPPGTGKTFTSVSTLDVLRENRDRVHDPPIIVAAQTNHALDQILMHCDGAGASILRVGGRTENEKMQERTVFCLRKMMAGNQAQRRFRALDQVRRREIDRLSEKLVGAFPEGLLKPALLKEYGLLTQAHLDSLSDSDWEGLPGSGAPDADTGDTDQEASLELWLGDQRTTGLAAQAEPEFEMEETIGEVNREYEVDVGLDRTADEDEDGRIHGTWIVLDYKQTGKLPPKARRTGKNKTPEDWLASTDDLWDIPSHFRGAVYRHLQAGLMKAIRPVLVDCLAGYKKSCQEMKIGKWTNDLQLIKAHKIEIVGCTTTGLTKYRGFLAAMRPRIMLIEEAAETREPNIVSALYKSLQQLILVGDHQQLTPHCDIQALSGAPFFLNVSLFERMVKLGIPFSRLTQQRRMKPEIRQLLDHFYEGLSDHPLVASRPDVPGMGGRNMWLFHHQWPEEMDADCSKYNRQEAEMAVKFFAYLVNNGTDPGLITILTFYNGQRKVLLRMLRNEPALRGMSSFNVFTVDSYQGEENDVVILSLVRSPKPDAQYLVGFLEDRNRATVAISRARCGFYIFGNFINLLRANEESFYVWGNVHSCFAVNGYLDTARGLPIVCQQHGSETWIKGLDDFVGNAGGCRRMCTGHLPCGHKCRLACHWRRHDSYACSEPCTKKLPSCGHPCSNRCTEKCFCKQCEFEQSAASHQAMLVERALHPSLEDVLDHKDLGANDAIPVAGSLLGRGRGGGAGRAAGVGRGGMRGGNARGGGQCAMVPSSVASWAAYSQDTSKFDERDRLQASAARAALPPRERIDIKEKFKEARIVNGQRTKAAKKVEVLLPGLDGSTEESAQAASGSNRPASLVELSEAAKGTGRDSRPNKAVSGQAGATRALFRPGHFVGSEALPATTRAVPATAGAVPAATEALPATTRAVPAATGALPGTAGALPATTKALPEEDEDLISLV</sequence>
<dbReference type="EnsemblFungi" id="EJT79929">
    <property type="protein sequence ID" value="EJT79929"/>
    <property type="gene ID" value="GGTG_05011"/>
</dbReference>
<dbReference type="Pfam" id="PF13087">
    <property type="entry name" value="AAA_12"/>
    <property type="match status" value="1"/>
</dbReference>
<protein>
    <recommendedName>
        <fullName evidence="9">Helicase required for RNAi-mediated heterochromatin assembly 1</fullName>
    </recommendedName>
</protein>
<feature type="region of interest" description="Disordered" evidence="2">
    <location>
        <begin position="1"/>
        <end position="30"/>
    </location>
</feature>
<reference evidence="6" key="3">
    <citation type="submission" date="2010-09" db="EMBL/GenBank/DDBJ databases">
        <title>Annotation of Gaeumannomyces graminis var. tritici R3-111a-1.</title>
        <authorList>
            <consortium name="The Broad Institute Genome Sequencing Platform"/>
            <person name="Ma L.-J."/>
            <person name="Dead R."/>
            <person name="Young S.K."/>
            <person name="Zeng Q."/>
            <person name="Gargeya S."/>
            <person name="Fitzgerald M."/>
            <person name="Haas B."/>
            <person name="Abouelleil A."/>
            <person name="Alvarado L."/>
            <person name="Arachchi H.M."/>
            <person name="Berlin A."/>
            <person name="Brown A."/>
            <person name="Chapman S.B."/>
            <person name="Chen Z."/>
            <person name="Dunbar C."/>
            <person name="Freedman E."/>
            <person name="Gearin G."/>
            <person name="Gellesch M."/>
            <person name="Goldberg J."/>
            <person name="Griggs A."/>
            <person name="Gujja S."/>
            <person name="Heiman D."/>
            <person name="Howarth C."/>
            <person name="Larson L."/>
            <person name="Lui A."/>
            <person name="MacDonald P.J.P."/>
            <person name="Mehta T."/>
            <person name="Montmayeur A."/>
            <person name="Murphy C."/>
            <person name="Neiman D."/>
            <person name="Pearson M."/>
            <person name="Priest M."/>
            <person name="Roberts A."/>
            <person name="Saif S."/>
            <person name="Shea T."/>
            <person name="Shenoy N."/>
            <person name="Sisk P."/>
            <person name="Stolte C."/>
            <person name="Sykes S."/>
            <person name="Yandava C."/>
            <person name="Wortman J."/>
            <person name="Nusbaum C."/>
            <person name="Birren B."/>
        </authorList>
    </citation>
    <scope>NUCLEOTIDE SEQUENCE</scope>
    <source>
        <strain evidence="6">R3-111a-1</strain>
    </source>
</reference>
<feature type="domain" description="DNA2/NAM7 helicase-like C-terminal" evidence="4">
    <location>
        <begin position="734"/>
        <end position="922"/>
    </location>
</feature>
<gene>
    <name evidence="7" type="primary">20345469</name>
    <name evidence="6" type="ORF">GGTG_05011</name>
</gene>
<dbReference type="GO" id="GO:0004386">
    <property type="term" value="F:helicase activity"/>
    <property type="evidence" value="ECO:0007669"/>
    <property type="project" value="InterPro"/>
</dbReference>
<dbReference type="GO" id="GO:0031380">
    <property type="term" value="C:nuclear RNA-directed RNA polymerase complex"/>
    <property type="evidence" value="ECO:0007669"/>
    <property type="project" value="TreeGrafter"/>
</dbReference>
<dbReference type="InterPro" id="IPR057373">
    <property type="entry name" value="ZNFX1"/>
</dbReference>
<reference evidence="8" key="1">
    <citation type="submission" date="2010-07" db="EMBL/GenBank/DDBJ databases">
        <title>The genome sequence of Gaeumannomyces graminis var. tritici strain R3-111a-1.</title>
        <authorList>
            <consortium name="The Broad Institute Genome Sequencing Platform"/>
            <person name="Ma L.-J."/>
            <person name="Dead R."/>
            <person name="Young S."/>
            <person name="Zeng Q."/>
            <person name="Koehrsen M."/>
            <person name="Alvarado L."/>
            <person name="Berlin A."/>
            <person name="Chapman S.B."/>
            <person name="Chen Z."/>
            <person name="Freedman E."/>
            <person name="Gellesch M."/>
            <person name="Goldberg J."/>
            <person name="Griggs A."/>
            <person name="Gujja S."/>
            <person name="Heilman E.R."/>
            <person name="Heiman D."/>
            <person name="Hepburn T."/>
            <person name="Howarth C."/>
            <person name="Jen D."/>
            <person name="Larson L."/>
            <person name="Mehta T."/>
            <person name="Neiman D."/>
            <person name="Pearson M."/>
            <person name="Roberts A."/>
            <person name="Saif S."/>
            <person name="Shea T."/>
            <person name="Shenoy N."/>
            <person name="Sisk P."/>
            <person name="Stolte C."/>
            <person name="Sykes S."/>
            <person name="Walk T."/>
            <person name="White J."/>
            <person name="Yandava C."/>
            <person name="Haas B."/>
            <person name="Nusbaum C."/>
            <person name="Birren B."/>
        </authorList>
    </citation>
    <scope>NUCLEOTIDE SEQUENCE [LARGE SCALE GENOMIC DNA]</scope>
    <source>
        <strain evidence="8">R3-111a-1</strain>
    </source>
</reference>
<name>J3NUQ5_GAET3</name>
<reference evidence="6" key="2">
    <citation type="submission" date="2010-07" db="EMBL/GenBank/DDBJ databases">
        <authorList>
            <consortium name="The Broad Institute Genome Sequencing Platform"/>
            <consortium name="Broad Institute Genome Sequencing Center for Infectious Disease"/>
            <person name="Ma L.-J."/>
            <person name="Dead R."/>
            <person name="Young S."/>
            <person name="Zeng Q."/>
            <person name="Koehrsen M."/>
            <person name="Alvarado L."/>
            <person name="Berlin A."/>
            <person name="Chapman S.B."/>
            <person name="Chen Z."/>
            <person name="Freedman E."/>
            <person name="Gellesch M."/>
            <person name="Goldberg J."/>
            <person name="Griggs A."/>
            <person name="Gujja S."/>
            <person name="Heilman E.R."/>
            <person name="Heiman D."/>
            <person name="Hepburn T."/>
            <person name="Howarth C."/>
            <person name="Jen D."/>
            <person name="Larson L."/>
            <person name="Mehta T."/>
            <person name="Neiman D."/>
            <person name="Pearson M."/>
            <person name="Roberts A."/>
            <person name="Saif S."/>
            <person name="Shea T."/>
            <person name="Shenoy N."/>
            <person name="Sisk P."/>
            <person name="Stolte C."/>
            <person name="Sykes S."/>
            <person name="Walk T."/>
            <person name="White J."/>
            <person name="Yandava C."/>
            <person name="Haas B."/>
            <person name="Nusbaum C."/>
            <person name="Birren B."/>
        </authorList>
    </citation>
    <scope>NUCLEOTIDE SEQUENCE</scope>
    <source>
        <strain evidence="6">R3-111a-1</strain>
    </source>
</reference>
<dbReference type="CDD" id="cd18808">
    <property type="entry name" value="SF1_C_Upf1"/>
    <property type="match status" value="1"/>
</dbReference>
<dbReference type="InterPro" id="IPR041677">
    <property type="entry name" value="DNA2/NAM7_AAA_11"/>
</dbReference>
<dbReference type="Proteomes" id="UP000006039">
    <property type="component" value="Unassembled WGS sequence"/>
</dbReference>
<dbReference type="PANTHER" id="PTHR10887">
    <property type="entry name" value="DNA2/NAM7 HELICASE FAMILY"/>
    <property type="match status" value="1"/>
</dbReference>
<dbReference type="Pfam" id="PF13086">
    <property type="entry name" value="AAA_11"/>
    <property type="match status" value="2"/>
</dbReference>
<dbReference type="RefSeq" id="XP_009221074.1">
    <property type="nucleotide sequence ID" value="XM_009222810.1"/>
</dbReference>
<dbReference type="GeneID" id="20345469"/>
<keyword evidence="1" id="KW-0547">Nucleotide-binding</keyword>
<dbReference type="Pfam" id="PF25396">
    <property type="entry name" value="ZNFX1"/>
    <property type="match status" value="1"/>
</dbReference>
<evidence type="ECO:0000313" key="7">
    <source>
        <dbReference type="EnsemblFungi" id="EJT79929"/>
    </source>
</evidence>
<dbReference type="InterPro" id="IPR045055">
    <property type="entry name" value="DNA2/NAM7-like"/>
</dbReference>
<evidence type="ECO:0000256" key="2">
    <source>
        <dbReference type="SAM" id="MobiDB-lite"/>
    </source>
</evidence>
<dbReference type="Gene3D" id="3.40.50.300">
    <property type="entry name" value="P-loop containing nucleotide triphosphate hydrolases"/>
    <property type="match status" value="3"/>
</dbReference>
<proteinExistence type="predicted"/>
<keyword evidence="1" id="KW-0347">Helicase</keyword>